<dbReference type="InterPro" id="IPR014985">
    <property type="entry name" value="WbqC"/>
</dbReference>
<organism evidence="1 2">
    <name type="scientific">Streptococcus oriscaviae</name>
    <dbReference type="NCBI Taxonomy" id="2781599"/>
    <lineage>
        <taxon>Bacteria</taxon>
        <taxon>Bacillati</taxon>
        <taxon>Bacillota</taxon>
        <taxon>Bacilli</taxon>
        <taxon>Lactobacillales</taxon>
        <taxon>Streptococcaceae</taxon>
        <taxon>Streptococcus</taxon>
    </lineage>
</organism>
<protein>
    <submittedName>
        <fullName evidence="1">WbqC family protein</fullName>
    </submittedName>
</protein>
<dbReference type="EMBL" id="CP073084">
    <property type="protein sequence ID" value="QUE54976.1"/>
    <property type="molecule type" value="Genomic_DNA"/>
</dbReference>
<accession>A0ABX7YMC0</accession>
<evidence type="ECO:0000313" key="2">
    <source>
        <dbReference type="Proteomes" id="UP000677616"/>
    </source>
</evidence>
<dbReference type="RefSeq" id="WP_212572274.1">
    <property type="nucleotide sequence ID" value="NZ_CP073084.1"/>
</dbReference>
<evidence type="ECO:0000313" key="1">
    <source>
        <dbReference type="EMBL" id="QUE54976.1"/>
    </source>
</evidence>
<keyword evidence="2" id="KW-1185">Reference proteome</keyword>
<dbReference type="Proteomes" id="UP000677616">
    <property type="component" value="Chromosome"/>
</dbReference>
<name>A0ABX7YMC0_9STRE</name>
<dbReference type="Pfam" id="PF08889">
    <property type="entry name" value="WbqC"/>
    <property type="match status" value="1"/>
</dbReference>
<proteinExistence type="predicted"/>
<gene>
    <name evidence="1" type="ORF">INT76_03570</name>
</gene>
<sequence length="250" mass="29012">MGTAVIHRPYFLPWLGYFTKLVHADTFIVQDNFIFTKRLFIDRARITNSNGQPSFISLKTGENYNKLCNQIYFNASNIFKIIETVRHAYVKAPYFEEFFEVFSELLISSADKSTNLAEFDIELIEGLLNILDTHKPNIIMSSDIISDNESPHTEKIIELCRKTHNNTIIIGGGGGLTEFEEQRLLDSGISILIQDFKRIHPKYYQYRRSIEGFIPCQSVIDCIFNEGIDFTKKIIEDTKYLPEIYKRSLR</sequence>
<reference evidence="1 2" key="1">
    <citation type="submission" date="2021-04" db="EMBL/GenBank/DDBJ databases">
        <title>Complete genome sequence of a novel Streptococcus species.</title>
        <authorList>
            <person name="Teng J.L.L."/>
        </authorList>
    </citation>
    <scope>NUCLEOTIDE SEQUENCE [LARGE SCALE GENOMIC DNA]</scope>
    <source>
        <strain evidence="1 2">HKU75</strain>
    </source>
</reference>